<dbReference type="EMBL" id="BAABAF010000004">
    <property type="protein sequence ID" value="GAA3761708.1"/>
    <property type="molecule type" value="Genomic_DNA"/>
</dbReference>
<comment type="caution">
    <text evidence="7">The sequence shown here is derived from an EMBL/GenBank/DDBJ whole genome shotgun (WGS) entry which is preliminary data.</text>
</comment>
<dbReference type="PANTHER" id="PTHR30483:SF6">
    <property type="entry name" value="PERIPLASMIC BINDING PROTEIN OF ABC TRANSPORTER FOR NATURAL AMINO ACIDS"/>
    <property type="match status" value="1"/>
</dbReference>
<evidence type="ECO:0000313" key="8">
    <source>
        <dbReference type="Proteomes" id="UP001500540"/>
    </source>
</evidence>
<feature type="signal peptide" evidence="5">
    <location>
        <begin position="1"/>
        <end position="27"/>
    </location>
</feature>
<evidence type="ECO:0000259" key="6">
    <source>
        <dbReference type="Pfam" id="PF13458"/>
    </source>
</evidence>
<dbReference type="InterPro" id="IPR051010">
    <property type="entry name" value="BCAA_transport"/>
</dbReference>
<keyword evidence="3 5" id="KW-0732">Signal</keyword>
<accession>A0ABP7GDW2</accession>
<proteinExistence type="inferred from homology"/>
<comment type="similarity">
    <text evidence="1">Belongs to the leucine-binding protein family.</text>
</comment>
<protein>
    <submittedName>
        <fullName evidence="7">ABC transporter substrate-binding protein</fullName>
    </submittedName>
</protein>
<dbReference type="PRINTS" id="PR00337">
    <property type="entry name" value="LEUILEVALBP"/>
</dbReference>
<dbReference type="PROSITE" id="PS51257">
    <property type="entry name" value="PROKAR_LIPOPROTEIN"/>
    <property type="match status" value="1"/>
</dbReference>
<keyword evidence="4" id="KW-0029">Amino-acid transport</keyword>
<name>A0ABP7GDW2_9MICO</name>
<dbReference type="Gene3D" id="3.40.50.2300">
    <property type="match status" value="2"/>
</dbReference>
<organism evidence="7 8">
    <name type="scientific">Microbacterium kribbense</name>
    <dbReference type="NCBI Taxonomy" id="433645"/>
    <lineage>
        <taxon>Bacteria</taxon>
        <taxon>Bacillati</taxon>
        <taxon>Actinomycetota</taxon>
        <taxon>Actinomycetes</taxon>
        <taxon>Micrococcales</taxon>
        <taxon>Microbacteriaceae</taxon>
        <taxon>Microbacterium</taxon>
    </lineage>
</organism>
<dbReference type="Pfam" id="PF13458">
    <property type="entry name" value="Peripla_BP_6"/>
    <property type="match status" value="1"/>
</dbReference>
<dbReference type="CDD" id="cd06348">
    <property type="entry name" value="PBP1_ABC_HAAT-like"/>
    <property type="match status" value="1"/>
</dbReference>
<dbReference type="InterPro" id="IPR000709">
    <property type="entry name" value="Leu_Ile_Val-bd"/>
</dbReference>
<gene>
    <name evidence="7" type="ORF">GCM10022240_12820</name>
</gene>
<evidence type="ECO:0000313" key="7">
    <source>
        <dbReference type="EMBL" id="GAA3761708.1"/>
    </source>
</evidence>
<keyword evidence="8" id="KW-1185">Reference proteome</keyword>
<evidence type="ECO:0000256" key="1">
    <source>
        <dbReference type="ARBA" id="ARBA00010062"/>
    </source>
</evidence>
<evidence type="ECO:0000256" key="3">
    <source>
        <dbReference type="ARBA" id="ARBA00022729"/>
    </source>
</evidence>
<dbReference type="Proteomes" id="UP001500540">
    <property type="component" value="Unassembled WGS sequence"/>
</dbReference>
<evidence type="ECO:0000256" key="4">
    <source>
        <dbReference type="ARBA" id="ARBA00022970"/>
    </source>
</evidence>
<keyword evidence="2" id="KW-0813">Transport</keyword>
<reference evidence="8" key="1">
    <citation type="journal article" date="2019" name="Int. J. Syst. Evol. Microbiol.">
        <title>The Global Catalogue of Microorganisms (GCM) 10K type strain sequencing project: providing services to taxonomists for standard genome sequencing and annotation.</title>
        <authorList>
            <consortium name="The Broad Institute Genomics Platform"/>
            <consortium name="The Broad Institute Genome Sequencing Center for Infectious Disease"/>
            <person name="Wu L."/>
            <person name="Ma J."/>
        </authorList>
    </citation>
    <scope>NUCLEOTIDE SEQUENCE [LARGE SCALE GENOMIC DNA]</scope>
    <source>
        <strain evidence="8">JCM 16950</strain>
    </source>
</reference>
<feature type="domain" description="Leucine-binding protein" evidence="6">
    <location>
        <begin position="52"/>
        <end position="386"/>
    </location>
</feature>
<sequence length="392" mass="40331">MRRTAIFAGAGISALALMLAACSGTGAGDGNAKAGTLVGTGTGSSCTISGEVPVAAAFSLTGAAAQYGAGQKNAVELAVENLNKAGGVKYKLTVEDDQTDPKQGIQLFEQFVQDGSSVIIGPTLSNTAMQTDPVAQEGKTPVLGVSNTAEGITALGDYIFRDSLTEGAVIPQTIKAAVAAHTLKNVVLMYSNDDAFTTSGYQAMKAALDADGVKILDTVKFSKTDTDFHALLDQVKNAKPDAIVVSALLDAAVPLVTQARELGITVPIVGGNGFNSPALIKGAGAAAEGVIVGAAWNSASENPQNQQFLKDYQAKFNAAPDQFAAQAYAGMQVIDDAVRIGCSGEREAIKTNLSKVKDLPTVLGDMSIDSNRDAVQTALVQVIKDGKFTILK</sequence>
<dbReference type="SUPFAM" id="SSF53822">
    <property type="entry name" value="Periplasmic binding protein-like I"/>
    <property type="match status" value="1"/>
</dbReference>
<evidence type="ECO:0000256" key="5">
    <source>
        <dbReference type="SAM" id="SignalP"/>
    </source>
</evidence>
<dbReference type="InterPro" id="IPR028081">
    <property type="entry name" value="Leu-bd"/>
</dbReference>
<feature type="chain" id="PRO_5046808740" evidence="5">
    <location>
        <begin position="28"/>
        <end position="392"/>
    </location>
</feature>
<evidence type="ECO:0000256" key="2">
    <source>
        <dbReference type="ARBA" id="ARBA00022448"/>
    </source>
</evidence>
<dbReference type="InterPro" id="IPR028082">
    <property type="entry name" value="Peripla_BP_I"/>
</dbReference>
<dbReference type="RefSeq" id="WP_344781726.1">
    <property type="nucleotide sequence ID" value="NZ_BAABAF010000004.1"/>
</dbReference>
<dbReference type="PANTHER" id="PTHR30483">
    <property type="entry name" value="LEUCINE-SPECIFIC-BINDING PROTEIN"/>
    <property type="match status" value="1"/>
</dbReference>